<keyword evidence="2" id="KW-0479">Metal-binding</keyword>
<dbReference type="Proteomes" id="UP000184406">
    <property type="component" value="Unassembled WGS sequence"/>
</dbReference>
<dbReference type="InterPro" id="IPR017850">
    <property type="entry name" value="Alkaline_phosphatase_core_sf"/>
</dbReference>
<dbReference type="GO" id="GO:0004065">
    <property type="term" value="F:arylsulfatase activity"/>
    <property type="evidence" value="ECO:0007669"/>
    <property type="project" value="TreeGrafter"/>
</dbReference>
<dbReference type="Pfam" id="PF00884">
    <property type="entry name" value="Sulfatase"/>
    <property type="match status" value="1"/>
</dbReference>
<feature type="signal peptide" evidence="5">
    <location>
        <begin position="1"/>
        <end position="21"/>
    </location>
</feature>
<dbReference type="Gene3D" id="3.30.1120.10">
    <property type="match status" value="1"/>
</dbReference>
<dbReference type="InterPro" id="IPR000917">
    <property type="entry name" value="Sulfatase_N"/>
</dbReference>
<dbReference type="EMBL" id="FQUX01000007">
    <property type="protein sequence ID" value="SHF75939.1"/>
    <property type="molecule type" value="Genomic_DNA"/>
</dbReference>
<evidence type="ECO:0000313" key="7">
    <source>
        <dbReference type="EMBL" id="SHF75939.1"/>
    </source>
</evidence>
<comment type="similarity">
    <text evidence="1">Belongs to the sulfatase family.</text>
</comment>
<dbReference type="InterPro" id="IPR024607">
    <property type="entry name" value="Sulfatase_CS"/>
</dbReference>
<evidence type="ECO:0000256" key="1">
    <source>
        <dbReference type="ARBA" id="ARBA00008779"/>
    </source>
</evidence>
<gene>
    <name evidence="7" type="ORF">SAMN03080594_10745</name>
</gene>
<dbReference type="PANTHER" id="PTHR42693">
    <property type="entry name" value="ARYLSULFATASE FAMILY MEMBER"/>
    <property type="match status" value="1"/>
</dbReference>
<dbReference type="InterPro" id="IPR050738">
    <property type="entry name" value="Sulfatase"/>
</dbReference>
<dbReference type="PROSITE" id="PS51257">
    <property type="entry name" value="PROKAR_LIPOPROTEIN"/>
    <property type="match status" value="1"/>
</dbReference>
<dbReference type="AlphaFoldDB" id="A0A1M5E9N8"/>
<proteinExistence type="inferred from homology"/>
<dbReference type="Gene3D" id="3.40.720.10">
    <property type="entry name" value="Alkaline Phosphatase, subunit A"/>
    <property type="match status" value="1"/>
</dbReference>
<dbReference type="CDD" id="cd16146">
    <property type="entry name" value="ARS_like"/>
    <property type="match status" value="1"/>
</dbReference>
<reference evidence="8" key="1">
    <citation type="submission" date="2016-11" db="EMBL/GenBank/DDBJ databases">
        <authorList>
            <person name="Varghese N."/>
            <person name="Submissions S."/>
        </authorList>
    </citation>
    <scope>NUCLEOTIDE SEQUENCE [LARGE SCALE GENOMIC DNA]</scope>
    <source>
        <strain evidence="8">DSM 17539</strain>
    </source>
</reference>
<dbReference type="GO" id="GO:0046872">
    <property type="term" value="F:metal ion binding"/>
    <property type="evidence" value="ECO:0007669"/>
    <property type="project" value="UniProtKB-KW"/>
</dbReference>
<sequence length="588" mass="66491">MKKLKKILFVLLANLILIGCSQDSNKTKRPNVIIVVTDDQGFGDLGYYGNPHVQTPTLDSFAKESVRFDQFIVSPVCAPTRASLMTGRYSLRTGVRDTYRGGAIMATEEITVAEMLKEAGYTTGMVGKWHLGDNYPSRPQDQGFDYTLRHLSGGIGQPGDWPNTKKGQRSYFDPILWKNGEMFQSKGYCTDVFTEAAMDFVEANKEQPFFLYLSYNAPHAPLQVPQEYYDRYKDIDPSSGFENDGRPFPEMDERMKENARKVYAMVSNIDDNLKKLFQQLEDLKLEDNTLVIFMTDNGHQHDRYAAGMRGRKSFVYEGGVRVPSFWRLPSKFKGDRDIKTPAAHYDVLPTLADLCNGQLPSDRIIDGKSLVPLLSNENSTLDNRTILRSWVRGGPEKYNNISIRKEQYKLVGNSEETAGIEAFELFNILDDPYEQNNIVGTNTLEAQKLKNEMDIWFDEMTSSPNFVNAQPAIVGTVHENPSVLNLNDAVFERNEATDQDIAGWEIVAAEAGNYDIRINLGRKSVSEVHLNLYVGDLELKRDYNELSDGIIDIKNIQLQKGATKLTPITTGKNAEYIKPFYVVMTKID</sequence>
<protein>
    <submittedName>
        <fullName evidence="7">Arylsulfatase</fullName>
    </submittedName>
</protein>
<organism evidence="7 8">
    <name type="scientific">Arenibacter palladensis</name>
    <dbReference type="NCBI Taxonomy" id="237373"/>
    <lineage>
        <taxon>Bacteria</taxon>
        <taxon>Pseudomonadati</taxon>
        <taxon>Bacteroidota</taxon>
        <taxon>Flavobacteriia</taxon>
        <taxon>Flavobacteriales</taxon>
        <taxon>Flavobacteriaceae</taxon>
        <taxon>Arenibacter</taxon>
    </lineage>
</organism>
<evidence type="ECO:0000256" key="3">
    <source>
        <dbReference type="ARBA" id="ARBA00022801"/>
    </source>
</evidence>
<dbReference type="SUPFAM" id="SSF53649">
    <property type="entry name" value="Alkaline phosphatase-like"/>
    <property type="match status" value="1"/>
</dbReference>
<evidence type="ECO:0000313" key="8">
    <source>
        <dbReference type="Proteomes" id="UP000184406"/>
    </source>
</evidence>
<evidence type="ECO:0000256" key="4">
    <source>
        <dbReference type="ARBA" id="ARBA00022837"/>
    </source>
</evidence>
<accession>A0A1M5E9N8</accession>
<evidence type="ECO:0000256" key="2">
    <source>
        <dbReference type="ARBA" id="ARBA00022723"/>
    </source>
</evidence>
<keyword evidence="3" id="KW-0378">Hydrolase</keyword>
<dbReference type="OrthoDB" id="756520at2"/>
<evidence type="ECO:0000259" key="6">
    <source>
        <dbReference type="Pfam" id="PF00884"/>
    </source>
</evidence>
<dbReference type="PROSITE" id="PS00149">
    <property type="entry name" value="SULFATASE_2"/>
    <property type="match status" value="1"/>
</dbReference>
<keyword evidence="5" id="KW-0732">Signal</keyword>
<dbReference type="PROSITE" id="PS00523">
    <property type="entry name" value="SULFATASE_1"/>
    <property type="match status" value="1"/>
</dbReference>
<name>A0A1M5E9N8_9FLAO</name>
<feature type="domain" description="Sulfatase N-terminal" evidence="6">
    <location>
        <begin position="30"/>
        <end position="355"/>
    </location>
</feature>
<dbReference type="RefSeq" id="WP_072863831.1">
    <property type="nucleotide sequence ID" value="NZ_FQUX01000007.1"/>
</dbReference>
<evidence type="ECO:0000256" key="5">
    <source>
        <dbReference type="SAM" id="SignalP"/>
    </source>
</evidence>
<keyword evidence="8" id="KW-1185">Reference proteome</keyword>
<dbReference type="PANTHER" id="PTHR42693:SF53">
    <property type="entry name" value="ENDO-4-O-SULFATASE"/>
    <property type="match status" value="1"/>
</dbReference>
<feature type="chain" id="PRO_5012499835" evidence="5">
    <location>
        <begin position="22"/>
        <end position="588"/>
    </location>
</feature>
<keyword evidence="4" id="KW-0106">Calcium</keyword>